<protein>
    <recommendedName>
        <fullName evidence="3">CCHC-type domain-containing protein</fullName>
    </recommendedName>
</protein>
<dbReference type="AlphaFoldDB" id="A0A670ZKV4"/>
<accession>A0A670ZKV4</accession>
<reference evidence="1" key="1">
    <citation type="submission" date="2025-08" db="UniProtKB">
        <authorList>
            <consortium name="Ensembl"/>
        </authorList>
    </citation>
    <scope>IDENTIFICATION</scope>
</reference>
<proteinExistence type="predicted"/>
<keyword evidence="2" id="KW-1185">Reference proteome</keyword>
<evidence type="ECO:0000313" key="1">
    <source>
        <dbReference type="Ensembl" id="ENSPTXP00000023501.1"/>
    </source>
</evidence>
<dbReference type="Proteomes" id="UP000472273">
    <property type="component" value="Unplaced"/>
</dbReference>
<dbReference type="GeneTree" id="ENSGT00960000191686"/>
<reference evidence="1" key="2">
    <citation type="submission" date="2025-09" db="UniProtKB">
        <authorList>
            <consortium name="Ensembl"/>
        </authorList>
    </citation>
    <scope>IDENTIFICATION</scope>
</reference>
<evidence type="ECO:0000313" key="2">
    <source>
        <dbReference type="Proteomes" id="UP000472273"/>
    </source>
</evidence>
<dbReference type="Gene3D" id="4.10.60.10">
    <property type="entry name" value="Zinc finger, CCHC-type"/>
    <property type="match status" value="1"/>
</dbReference>
<organism evidence="1 2">
    <name type="scientific">Pseudonaja textilis</name>
    <name type="common">Eastern brown snake</name>
    <dbReference type="NCBI Taxonomy" id="8673"/>
    <lineage>
        <taxon>Eukaryota</taxon>
        <taxon>Metazoa</taxon>
        <taxon>Chordata</taxon>
        <taxon>Craniata</taxon>
        <taxon>Vertebrata</taxon>
        <taxon>Euteleostomi</taxon>
        <taxon>Lepidosauria</taxon>
        <taxon>Squamata</taxon>
        <taxon>Bifurcata</taxon>
        <taxon>Unidentata</taxon>
        <taxon>Episquamata</taxon>
        <taxon>Toxicofera</taxon>
        <taxon>Serpentes</taxon>
        <taxon>Colubroidea</taxon>
        <taxon>Elapidae</taxon>
        <taxon>Hydrophiinae</taxon>
        <taxon>Pseudonaja</taxon>
    </lineage>
</organism>
<sequence>NALAQPRISAAPQHWRRGRNTIRGYQMSDRRAGAGQRNNFTPKQPPICLSCGGSHLRASCRFRNATCLNCQRKSHLARICQPGRTFPQRPQPTANFQRQLEDCYTCYHADHISKTFNKISIFVFLEGNCSKKNSMNFYLGTTLNS</sequence>
<dbReference type="Ensembl" id="ENSPTXT00000024230.1">
    <property type="protein sequence ID" value="ENSPTXP00000023501.1"/>
    <property type="gene ID" value="ENSPTXG00000016330.1"/>
</dbReference>
<name>A0A670ZKV4_PSETE</name>
<evidence type="ECO:0008006" key="3">
    <source>
        <dbReference type="Google" id="ProtNLM"/>
    </source>
</evidence>